<reference evidence="2 3" key="1">
    <citation type="submission" date="2019-02" db="EMBL/GenBank/DDBJ databases">
        <title>Genome sequencing of the rare red list fungi Hericium alpestre (H. flagellum).</title>
        <authorList>
            <person name="Buettner E."/>
            <person name="Kellner H."/>
        </authorList>
    </citation>
    <scope>NUCLEOTIDE SEQUENCE [LARGE SCALE GENOMIC DNA]</scope>
    <source>
        <strain evidence="2 3">DSM 108284</strain>
    </source>
</reference>
<feature type="compositionally biased region" description="Acidic residues" evidence="1">
    <location>
        <begin position="139"/>
        <end position="157"/>
    </location>
</feature>
<protein>
    <submittedName>
        <fullName evidence="2">Uncharacterized protein</fullName>
    </submittedName>
</protein>
<name>A0A4Y9ZH80_9AGAM</name>
<dbReference type="EMBL" id="SFCI01003203">
    <property type="protein sequence ID" value="TFY73181.1"/>
    <property type="molecule type" value="Genomic_DNA"/>
</dbReference>
<proteinExistence type="predicted"/>
<feature type="compositionally biased region" description="Basic and acidic residues" evidence="1">
    <location>
        <begin position="79"/>
        <end position="91"/>
    </location>
</feature>
<gene>
    <name evidence="2" type="ORF">EWM64_g10831</name>
</gene>
<feature type="compositionally biased region" description="Polar residues" evidence="1">
    <location>
        <begin position="124"/>
        <end position="135"/>
    </location>
</feature>
<feature type="non-terminal residue" evidence="2">
    <location>
        <position position="1"/>
    </location>
</feature>
<dbReference type="Proteomes" id="UP000298061">
    <property type="component" value="Unassembled WGS sequence"/>
</dbReference>
<sequence>DAESKDFNNTEPESDGNLPAIPTCCMPISEQIEGSHTELEIDEEVPMHRLSQKAKGKLPAKTILQTSSSTTPKTAPKVPAEEEPKRAKPDKQQVYQDDDVNTGGPADSDWDSPDTTAAKAASFLKSTGNKSTPKQDSVMEPDTEHEEQDQSEAELEEPGPALHPIKFEGFIQVQDSSKLEGPNYYLHTEHGQSEPYFICYDSLYLFILCLYISNAS</sequence>
<organism evidence="2 3">
    <name type="scientific">Hericium alpestre</name>
    <dbReference type="NCBI Taxonomy" id="135208"/>
    <lineage>
        <taxon>Eukaryota</taxon>
        <taxon>Fungi</taxon>
        <taxon>Dikarya</taxon>
        <taxon>Basidiomycota</taxon>
        <taxon>Agaricomycotina</taxon>
        <taxon>Agaricomycetes</taxon>
        <taxon>Russulales</taxon>
        <taxon>Hericiaceae</taxon>
        <taxon>Hericium</taxon>
    </lineage>
</organism>
<comment type="caution">
    <text evidence="2">The sequence shown here is derived from an EMBL/GenBank/DDBJ whole genome shotgun (WGS) entry which is preliminary data.</text>
</comment>
<evidence type="ECO:0000313" key="2">
    <source>
        <dbReference type="EMBL" id="TFY73181.1"/>
    </source>
</evidence>
<dbReference type="AlphaFoldDB" id="A0A4Y9ZH80"/>
<feature type="region of interest" description="Disordered" evidence="1">
    <location>
        <begin position="1"/>
        <end position="160"/>
    </location>
</feature>
<evidence type="ECO:0000256" key="1">
    <source>
        <dbReference type="SAM" id="MobiDB-lite"/>
    </source>
</evidence>
<keyword evidence="3" id="KW-1185">Reference proteome</keyword>
<accession>A0A4Y9ZH80</accession>
<evidence type="ECO:0000313" key="3">
    <source>
        <dbReference type="Proteomes" id="UP000298061"/>
    </source>
</evidence>